<dbReference type="PROSITE" id="PS00409">
    <property type="entry name" value="PROKAR_NTER_METHYL"/>
    <property type="match status" value="1"/>
</dbReference>
<evidence type="ECO:0000313" key="7">
    <source>
        <dbReference type="EMBL" id="ENO98672.1"/>
    </source>
</evidence>
<name>N6ZW09_9RHOO</name>
<dbReference type="NCBIfam" id="TIGR02532">
    <property type="entry name" value="IV_pilin_GFxxxE"/>
    <property type="match status" value="1"/>
</dbReference>
<evidence type="ECO:0000256" key="5">
    <source>
        <dbReference type="ARBA" id="ARBA00023136"/>
    </source>
</evidence>
<evidence type="ECO:0000256" key="3">
    <source>
        <dbReference type="ARBA" id="ARBA00022692"/>
    </source>
</evidence>
<gene>
    <name evidence="7" type="ORF">C667_02643</name>
</gene>
<dbReference type="Proteomes" id="UP000013047">
    <property type="component" value="Unassembled WGS sequence"/>
</dbReference>
<dbReference type="InterPro" id="IPR012902">
    <property type="entry name" value="N_methyl_site"/>
</dbReference>
<proteinExistence type="predicted"/>
<dbReference type="PANTHER" id="PTHR30093:SF44">
    <property type="entry name" value="TYPE II SECRETION SYSTEM CORE PROTEIN G"/>
    <property type="match status" value="1"/>
</dbReference>
<dbReference type="RefSeq" id="WP_004356473.1">
    <property type="nucleotide sequence ID" value="NZ_AMXF01000007.1"/>
</dbReference>
<protein>
    <submittedName>
        <fullName evidence="7">Type IV pilus biogenesis protein PilE</fullName>
    </submittedName>
</protein>
<dbReference type="GO" id="GO:0016020">
    <property type="term" value="C:membrane"/>
    <property type="evidence" value="ECO:0007669"/>
    <property type="project" value="UniProtKB-SubCell"/>
</dbReference>
<keyword evidence="2" id="KW-0488">Methylation</keyword>
<dbReference type="Pfam" id="PF16732">
    <property type="entry name" value="ComP_DUS"/>
    <property type="match status" value="1"/>
</dbReference>
<dbReference type="PANTHER" id="PTHR30093">
    <property type="entry name" value="GENERAL SECRETION PATHWAY PROTEIN G"/>
    <property type="match status" value="1"/>
</dbReference>
<dbReference type="EMBL" id="AMXF01000007">
    <property type="protein sequence ID" value="ENO98672.1"/>
    <property type="molecule type" value="Genomic_DNA"/>
</dbReference>
<keyword evidence="4 6" id="KW-1133">Transmembrane helix</keyword>
<dbReference type="Gene3D" id="3.30.700.10">
    <property type="entry name" value="Glycoprotein, Type 4 Pilin"/>
    <property type="match status" value="1"/>
</dbReference>
<dbReference type="InterPro" id="IPR031982">
    <property type="entry name" value="PilE-like"/>
</dbReference>
<dbReference type="InterPro" id="IPR045584">
    <property type="entry name" value="Pilin-like"/>
</dbReference>
<evidence type="ECO:0000256" key="6">
    <source>
        <dbReference type="SAM" id="Phobius"/>
    </source>
</evidence>
<accession>N6ZW09</accession>
<sequence length="139" mass="14960">MQRQPQAGFTLIELMVTVAIIGILASIALPAYNDYLTKGRIPQATSGLANGRVLLEQWFQDNRTYAKVRDVSPPCPANTQYFTFSGCPSESATTYTLTATGAGAMSGFVYTINEANVMTSTTSWGNKTNCWVVSKNGGC</sequence>
<dbReference type="OrthoDB" id="115249at2"/>
<dbReference type="AlphaFoldDB" id="N6ZW09"/>
<keyword evidence="8" id="KW-1185">Reference proteome</keyword>
<dbReference type="GO" id="GO:0043683">
    <property type="term" value="P:type IV pilus assembly"/>
    <property type="evidence" value="ECO:0007669"/>
    <property type="project" value="InterPro"/>
</dbReference>
<dbReference type="SUPFAM" id="SSF54523">
    <property type="entry name" value="Pili subunits"/>
    <property type="match status" value="1"/>
</dbReference>
<comment type="caution">
    <text evidence="7">The sequence shown here is derived from an EMBL/GenBank/DDBJ whole genome shotgun (WGS) entry which is preliminary data.</text>
</comment>
<keyword evidence="5 6" id="KW-0472">Membrane</keyword>
<feature type="transmembrane region" description="Helical" evidence="6">
    <location>
        <begin position="12"/>
        <end position="32"/>
    </location>
</feature>
<evidence type="ECO:0000256" key="1">
    <source>
        <dbReference type="ARBA" id="ARBA00004167"/>
    </source>
</evidence>
<evidence type="ECO:0000256" key="4">
    <source>
        <dbReference type="ARBA" id="ARBA00022989"/>
    </source>
</evidence>
<reference evidence="7 8" key="1">
    <citation type="submission" date="2012-09" db="EMBL/GenBank/DDBJ databases">
        <title>Draft Genome Sequences of 6 Strains from Genus Thauera.</title>
        <authorList>
            <person name="Liu B."/>
            <person name="Shapleigh J.P."/>
            <person name="Frostegard A.H."/>
        </authorList>
    </citation>
    <scope>NUCLEOTIDE SEQUENCE [LARGE SCALE GENOMIC DNA]</scope>
    <source>
        <strain evidence="7 8">B4P</strain>
    </source>
</reference>
<dbReference type="Pfam" id="PF07963">
    <property type="entry name" value="N_methyl"/>
    <property type="match status" value="1"/>
</dbReference>
<comment type="subcellular location">
    <subcellularLocation>
        <location evidence="1">Membrane</location>
        <topology evidence="1">Single-pass membrane protein</topology>
    </subcellularLocation>
</comment>
<organism evidence="7 8">
    <name type="scientific">Thauera phenylacetica B4P</name>
    <dbReference type="NCBI Taxonomy" id="1234382"/>
    <lineage>
        <taxon>Bacteria</taxon>
        <taxon>Pseudomonadati</taxon>
        <taxon>Pseudomonadota</taxon>
        <taxon>Betaproteobacteria</taxon>
        <taxon>Rhodocyclales</taxon>
        <taxon>Zoogloeaceae</taxon>
        <taxon>Thauera</taxon>
    </lineage>
</organism>
<evidence type="ECO:0000313" key="8">
    <source>
        <dbReference type="Proteomes" id="UP000013047"/>
    </source>
</evidence>
<evidence type="ECO:0000256" key="2">
    <source>
        <dbReference type="ARBA" id="ARBA00022481"/>
    </source>
</evidence>
<keyword evidence="3 6" id="KW-0812">Transmembrane</keyword>